<proteinExistence type="predicted"/>
<reference evidence="5 6" key="1">
    <citation type="journal article" date="2019" name="Nat. Med.">
        <title>A library of human gut bacterial isolates paired with longitudinal multiomics data enables mechanistic microbiome research.</title>
        <authorList>
            <person name="Poyet M."/>
            <person name="Groussin M."/>
            <person name="Gibbons S.M."/>
            <person name="Avila-Pacheco J."/>
            <person name="Jiang X."/>
            <person name="Kearney S.M."/>
            <person name="Perrotta A.R."/>
            <person name="Berdy B."/>
            <person name="Zhao S."/>
            <person name="Lieberman T.D."/>
            <person name="Swanson P.K."/>
            <person name="Smith M."/>
            <person name="Roesemann S."/>
            <person name="Alexander J.E."/>
            <person name="Rich S.A."/>
            <person name="Livny J."/>
            <person name="Vlamakis H."/>
            <person name="Clish C."/>
            <person name="Bullock K."/>
            <person name="Deik A."/>
            <person name="Scott J."/>
            <person name="Pierce K.A."/>
            <person name="Xavier R.J."/>
            <person name="Alm E.J."/>
        </authorList>
    </citation>
    <scope>NUCLEOTIDE SEQUENCE [LARGE SCALE GENOMIC DNA]</scope>
    <source>
        <strain evidence="5 6">BIOML-A2</strain>
    </source>
</reference>
<dbReference type="Pfam" id="PF01381">
    <property type="entry name" value="HTH_3"/>
    <property type="match status" value="1"/>
</dbReference>
<evidence type="ECO:0000313" key="6">
    <source>
        <dbReference type="Proteomes" id="UP000474718"/>
    </source>
</evidence>
<evidence type="ECO:0000256" key="3">
    <source>
        <dbReference type="ARBA" id="ARBA00023163"/>
    </source>
</evidence>
<dbReference type="Proteomes" id="UP000474718">
    <property type="component" value="Unassembled WGS sequence"/>
</dbReference>
<keyword evidence="3" id="KW-0804">Transcription</keyword>
<dbReference type="InterPro" id="IPR010982">
    <property type="entry name" value="Lambda_DNA-bd_dom_sf"/>
</dbReference>
<dbReference type="EMBL" id="WWVX01000003">
    <property type="protein sequence ID" value="MZL69437.1"/>
    <property type="molecule type" value="Genomic_DNA"/>
</dbReference>
<dbReference type="SMART" id="SM00530">
    <property type="entry name" value="HTH_XRE"/>
    <property type="match status" value="1"/>
</dbReference>
<evidence type="ECO:0000259" key="4">
    <source>
        <dbReference type="PROSITE" id="PS50943"/>
    </source>
</evidence>
<dbReference type="PANTHER" id="PTHR46797">
    <property type="entry name" value="HTH-TYPE TRANSCRIPTIONAL REGULATOR"/>
    <property type="match status" value="1"/>
</dbReference>
<organism evidence="5 6">
    <name type="scientific">Bittarella massiliensis</name>
    <name type="common">ex Durand et al. 2017</name>
    <dbReference type="NCBI Taxonomy" id="1720313"/>
    <lineage>
        <taxon>Bacteria</taxon>
        <taxon>Bacillati</taxon>
        <taxon>Bacillota</taxon>
        <taxon>Clostridia</taxon>
        <taxon>Eubacteriales</taxon>
        <taxon>Oscillospiraceae</taxon>
        <taxon>Bittarella (ex Durand et al. 2017)</taxon>
    </lineage>
</organism>
<keyword evidence="1" id="KW-0805">Transcription regulation</keyword>
<dbReference type="SUPFAM" id="SSF47413">
    <property type="entry name" value="lambda repressor-like DNA-binding domains"/>
    <property type="match status" value="1"/>
</dbReference>
<dbReference type="PROSITE" id="PS50943">
    <property type="entry name" value="HTH_CROC1"/>
    <property type="match status" value="1"/>
</dbReference>
<dbReference type="InterPro" id="IPR001387">
    <property type="entry name" value="Cro/C1-type_HTH"/>
</dbReference>
<comment type="caution">
    <text evidence="5">The sequence shown here is derived from an EMBL/GenBank/DDBJ whole genome shotgun (WGS) entry which is preliminary data.</text>
</comment>
<evidence type="ECO:0000256" key="2">
    <source>
        <dbReference type="ARBA" id="ARBA00023125"/>
    </source>
</evidence>
<keyword evidence="2" id="KW-0238">DNA-binding</keyword>
<keyword evidence="6" id="KW-1185">Reference proteome</keyword>
<dbReference type="Gene3D" id="1.10.260.40">
    <property type="entry name" value="lambda repressor-like DNA-binding domains"/>
    <property type="match status" value="1"/>
</dbReference>
<accession>A0ABW9WUL3</accession>
<gene>
    <name evidence="5" type="ORF">GT747_06605</name>
</gene>
<protein>
    <submittedName>
        <fullName evidence="5">Helix-turn-helix domain-containing protein</fullName>
    </submittedName>
</protein>
<dbReference type="CDD" id="cd00093">
    <property type="entry name" value="HTH_XRE"/>
    <property type="match status" value="1"/>
</dbReference>
<dbReference type="RefSeq" id="WP_021661294.1">
    <property type="nucleotide sequence ID" value="NZ_FQVY01000004.1"/>
</dbReference>
<dbReference type="PANTHER" id="PTHR46797:SF23">
    <property type="entry name" value="HTH-TYPE TRANSCRIPTIONAL REGULATOR SUTR"/>
    <property type="match status" value="1"/>
</dbReference>
<sequence>MNLENINIQFGNILRKTREARGLTQEKFASLCDISRAYYGRIERGEHSVTLDLCKKISDVLGISLAELFSDLP</sequence>
<feature type="domain" description="HTH cro/C1-type" evidence="4">
    <location>
        <begin position="14"/>
        <end position="68"/>
    </location>
</feature>
<evidence type="ECO:0000313" key="5">
    <source>
        <dbReference type="EMBL" id="MZL69437.1"/>
    </source>
</evidence>
<dbReference type="InterPro" id="IPR050807">
    <property type="entry name" value="TransReg_Diox_bact_type"/>
</dbReference>
<name>A0ABW9WUL3_9FIRM</name>
<evidence type="ECO:0000256" key="1">
    <source>
        <dbReference type="ARBA" id="ARBA00023015"/>
    </source>
</evidence>